<evidence type="ECO:0000259" key="1">
    <source>
        <dbReference type="PROSITE" id="PS50042"/>
    </source>
</evidence>
<comment type="caution">
    <text evidence="3">The sequence shown here is derived from an EMBL/GenBank/DDBJ whole genome shotgun (WGS) entry which is preliminary data.</text>
</comment>
<dbReference type="EMBL" id="JAGSPA010000003">
    <property type="protein sequence ID" value="MBV7257423.1"/>
    <property type="molecule type" value="Genomic_DNA"/>
</dbReference>
<proteinExistence type="predicted"/>
<accession>A0ABS6SG66</accession>
<dbReference type="PROSITE" id="PS51063">
    <property type="entry name" value="HTH_CRP_2"/>
    <property type="match status" value="1"/>
</dbReference>
<reference evidence="3 4" key="1">
    <citation type="submission" date="2021-04" db="EMBL/GenBank/DDBJ databases">
        <authorList>
            <person name="Pira H."/>
            <person name="Risdian C."/>
            <person name="Wink J."/>
        </authorList>
    </citation>
    <scope>NUCLEOTIDE SEQUENCE [LARGE SCALE GENOMIC DNA]</scope>
    <source>
        <strain evidence="3 4">WHA3</strain>
    </source>
</reference>
<dbReference type="InterPro" id="IPR012318">
    <property type="entry name" value="HTH_CRP"/>
</dbReference>
<dbReference type="CDD" id="cd00038">
    <property type="entry name" value="CAP_ED"/>
    <property type="match status" value="1"/>
</dbReference>
<dbReference type="Pfam" id="PF13545">
    <property type="entry name" value="HTH_Crp_2"/>
    <property type="match status" value="1"/>
</dbReference>
<name>A0ABS6SG66_9SPHN</name>
<dbReference type="SMART" id="SM00419">
    <property type="entry name" value="HTH_CRP"/>
    <property type="match status" value="1"/>
</dbReference>
<dbReference type="CDD" id="cd00092">
    <property type="entry name" value="HTH_CRP"/>
    <property type="match status" value="1"/>
</dbReference>
<evidence type="ECO:0000313" key="4">
    <source>
        <dbReference type="Proteomes" id="UP000722336"/>
    </source>
</evidence>
<dbReference type="RefSeq" id="WP_218446234.1">
    <property type="nucleotide sequence ID" value="NZ_JAGSPA010000003.1"/>
</dbReference>
<dbReference type="InterPro" id="IPR000595">
    <property type="entry name" value="cNMP-bd_dom"/>
</dbReference>
<dbReference type="PANTHER" id="PTHR24567">
    <property type="entry name" value="CRP FAMILY TRANSCRIPTIONAL REGULATORY PROTEIN"/>
    <property type="match status" value="1"/>
</dbReference>
<feature type="domain" description="Cyclic nucleotide-binding" evidence="1">
    <location>
        <begin position="38"/>
        <end position="135"/>
    </location>
</feature>
<dbReference type="Pfam" id="PF00027">
    <property type="entry name" value="cNMP_binding"/>
    <property type="match status" value="1"/>
</dbReference>
<dbReference type="SMART" id="SM00100">
    <property type="entry name" value="cNMP"/>
    <property type="match status" value="1"/>
</dbReference>
<protein>
    <submittedName>
        <fullName evidence="3">Crp/Fnr family transcriptional regulator</fullName>
    </submittedName>
</protein>
<sequence>METLSVACEACPVRNKAICAALSGPELSGLRQIRRHQFIPAGQTLVWEGDDAFVVASVTAGVLKLTKSLGDGKEQIVGLAFPADFVGRPFHDKTMSTVTALTDTEVCVFRREDFDNFAREHPELEHKLLERTLAELERAREWMTRLGRKTASEKVSSFVLDISERLSAETCHGSTVLDRFELPFGRQQVADILGLTIETVSRQMTSLKRQGLIGLSGRRTIQILNREGLAKAAES</sequence>
<gene>
    <name evidence="3" type="ORF">KCG44_11565</name>
</gene>
<feature type="domain" description="HTH crp-type" evidence="2">
    <location>
        <begin position="149"/>
        <end position="227"/>
    </location>
</feature>
<keyword evidence="4" id="KW-1185">Reference proteome</keyword>
<evidence type="ECO:0000313" key="3">
    <source>
        <dbReference type="EMBL" id="MBV7257423.1"/>
    </source>
</evidence>
<dbReference type="Proteomes" id="UP000722336">
    <property type="component" value="Unassembled WGS sequence"/>
</dbReference>
<organism evidence="3 4">
    <name type="scientific">Pacificimonas pallii</name>
    <dbReference type="NCBI Taxonomy" id="2827236"/>
    <lineage>
        <taxon>Bacteria</taxon>
        <taxon>Pseudomonadati</taxon>
        <taxon>Pseudomonadota</taxon>
        <taxon>Alphaproteobacteria</taxon>
        <taxon>Sphingomonadales</taxon>
        <taxon>Sphingosinicellaceae</taxon>
        <taxon>Pacificimonas</taxon>
    </lineage>
</organism>
<dbReference type="PANTHER" id="PTHR24567:SF75">
    <property type="entry name" value="FUMARATE AND NITRATE REDUCTION REGULATORY PROTEIN"/>
    <property type="match status" value="1"/>
</dbReference>
<dbReference type="InterPro" id="IPR050397">
    <property type="entry name" value="Env_Response_Regulators"/>
</dbReference>
<evidence type="ECO:0000259" key="2">
    <source>
        <dbReference type="PROSITE" id="PS51063"/>
    </source>
</evidence>
<dbReference type="PROSITE" id="PS50042">
    <property type="entry name" value="CNMP_BINDING_3"/>
    <property type="match status" value="1"/>
</dbReference>